<dbReference type="Proteomes" id="UP000011014">
    <property type="component" value="Unassembled WGS sequence"/>
</dbReference>
<accession>E4YMY9</accession>
<proteinExistence type="predicted"/>
<protein>
    <submittedName>
        <fullName evidence="1">Uncharacterized protein</fullName>
    </submittedName>
</protein>
<gene>
    <name evidence="1" type="ORF">GSOID_T00029888001</name>
</gene>
<name>E4YMY9_OIKDI</name>
<dbReference type="AlphaFoldDB" id="E4YMY9"/>
<organism evidence="1">
    <name type="scientific">Oikopleura dioica</name>
    <name type="common">Tunicate</name>
    <dbReference type="NCBI Taxonomy" id="34765"/>
    <lineage>
        <taxon>Eukaryota</taxon>
        <taxon>Metazoa</taxon>
        <taxon>Chordata</taxon>
        <taxon>Tunicata</taxon>
        <taxon>Appendicularia</taxon>
        <taxon>Copelata</taxon>
        <taxon>Oikopleuridae</taxon>
        <taxon>Oikopleura</taxon>
    </lineage>
</organism>
<reference evidence="1" key="1">
    <citation type="journal article" date="2010" name="Science">
        <title>Plasticity of animal genome architecture unmasked by rapid evolution of a pelagic tunicate.</title>
        <authorList>
            <person name="Denoeud F."/>
            <person name="Henriet S."/>
            <person name="Mungpakdee S."/>
            <person name="Aury J.M."/>
            <person name="Da Silva C."/>
            <person name="Brinkmann H."/>
            <person name="Mikhaleva J."/>
            <person name="Olsen L.C."/>
            <person name="Jubin C."/>
            <person name="Canestro C."/>
            <person name="Bouquet J.M."/>
            <person name="Danks G."/>
            <person name="Poulain J."/>
            <person name="Campsteijn C."/>
            <person name="Adamski M."/>
            <person name="Cross I."/>
            <person name="Yadetie F."/>
            <person name="Muffato M."/>
            <person name="Louis A."/>
            <person name="Butcher S."/>
            <person name="Tsagkogeorga G."/>
            <person name="Konrad A."/>
            <person name="Singh S."/>
            <person name="Jensen M.F."/>
            <person name="Cong E.H."/>
            <person name="Eikeseth-Otteraa H."/>
            <person name="Noel B."/>
            <person name="Anthouard V."/>
            <person name="Porcel B.M."/>
            <person name="Kachouri-Lafond R."/>
            <person name="Nishino A."/>
            <person name="Ugolini M."/>
            <person name="Chourrout P."/>
            <person name="Nishida H."/>
            <person name="Aasland R."/>
            <person name="Huzurbazar S."/>
            <person name="Westhof E."/>
            <person name="Delsuc F."/>
            <person name="Lehrach H."/>
            <person name="Reinhardt R."/>
            <person name="Weissenbach J."/>
            <person name="Roy S.W."/>
            <person name="Artiguenave F."/>
            <person name="Postlethwait J.H."/>
            <person name="Manak J.R."/>
            <person name="Thompson E.M."/>
            <person name="Jaillon O."/>
            <person name="Du Pasquier L."/>
            <person name="Boudinot P."/>
            <person name="Liberles D.A."/>
            <person name="Volff J.N."/>
            <person name="Philippe H."/>
            <person name="Lenhard B."/>
            <person name="Roest Crollius H."/>
            <person name="Wincker P."/>
            <person name="Chourrout D."/>
        </authorList>
    </citation>
    <scope>NUCLEOTIDE SEQUENCE [LARGE SCALE GENOMIC DNA]</scope>
</reference>
<dbReference type="EMBL" id="FN654851">
    <property type="protein sequence ID" value="CBY36848.1"/>
    <property type="molecule type" value="Genomic_DNA"/>
</dbReference>
<evidence type="ECO:0000313" key="1">
    <source>
        <dbReference type="EMBL" id="CBY36848.1"/>
    </source>
</evidence>
<sequence>MDVTSCVASATNTEKCAHGDVCFLEVRRNNPRTGAILTQLCTGCKSPQACFDLKDQNMVASSTTPRGLLQCFPTVHLLNVGHRLGEMASVCRTCFIPSDTDHAGDGTDANKFLKGTTTTEITIPTSGNGADLPTTVDLEHETVAEHAAIWFSNLHGLTLDVHGLNFGLTY</sequence>